<dbReference type="PANTHER" id="PTHR31043:SF3">
    <property type="entry name" value="NEPHROCYSTIN-4"/>
    <property type="match status" value="1"/>
</dbReference>
<dbReference type="EMBL" id="OZ035827">
    <property type="protein sequence ID" value="CAL1607004.1"/>
    <property type="molecule type" value="Genomic_DNA"/>
</dbReference>
<dbReference type="GO" id="GO:0097546">
    <property type="term" value="C:ciliary base"/>
    <property type="evidence" value="ECO:0007669"/>
    <property type="project" value="TreeGrafter"/>
</dbReference>
<evidence type="ECO:0000313" key="4">
    <source>
        <dbReference type="Proteomes" id="UP001497482"/>
    </source>
</evidence>
<dbReference type="GO" id="GO:0036064">
    <property type="term" value="C:ciliary basal body"/>
    <property type="evidence" value="ECO:0007669"/>
    <property type="project" value="TreeGrafter"/>
</dbReference>
<dbReference type="PANTHER" id="PTHR31043">
    <property type="entry name" value="NEPHROCYSTIN-4"/>
    <property type="match status" value="1"/>
</dbReference>
<dbReference type="InterPro" id="IPR029775">
    <property type="entry name" value="NPHP4"/>
</dbReference>
<name>A0AAV2M122_KNICA</name>
<reference evidence="3 4" key="1">
    <citation type="submission" date="2024-04" db="EMBL/GenBank/DDBJ databases">
        <authorList>
            <person name="Waldvogel A.-M."/>
            <person name="Schoenle A."/>
        </authorList>
    </citation>
    <scope>NUCLEOTIDE SEQUENCE [LARGE SCALE GENOMIC DNA]</scope>
</reference>
<dbReference type="GO" id="GO:1904491">
    <property type="term" value="P:protein localization to ciliary transition zone"/>
    <property type="evidence" value="ECO:0007669"/>
    <property type="project" value="TreeGrafter"/>
</dbReference>
<feature type="chain" id="PRO_5043404990" evidence="2">
    <location>
        <begin position="36"/>
        <end position="422"/>
    </location>
</feature>
<sequence>MSAPPTNAQVLYFHTALRIPGVLLVLELVELTVRAEPSHQTRADSSHHARGRGFTLLQLFGSTAPPEGKQRLNLHDGSPRSLLHPSLKNPIHYSGLLKALDGAHVDCTVRIHSALASALVPENVLLCGDEEMPGLDNPPSGGALLKPRALPPLPCSLSGVSVSLKPSMESFERHLLQRLNTDCQHTKQPGAEELARPVVIQERRLHVGVHNGWGFLERPQVLVLEVLPPTGSKNKDGVASLELGLRSSLQLSLPPHPAVVIVFMLEYVFSAPVGKETMRWTVECEDRLRDCFNCTLWDELCDHGDDINAITECITDYINFCCEIAVPSKMVRCFSNNKPWMNIEIKALLKEKKRAFLSRDKQALKEVQRRLRLSIRTAKARYKNRMEEQLSQQNVAGGLEEPEDHLGLQNTPCPACGGPPVG</sequence>
<feature type="region of interest" description="Disordered" evidence="1">
    <location>
        <begin position="394"/>
        <end position="422"/>
    </location>
</feature>
<accession>A0AAV2M122</accession>
<proteinExistence type="predicted"/>
<keyword evidence="4" id="KW-1185">Reference proteome</keyword>
<feature type="signal peptide" evidence="2">
    <location>
        <begin position="1"/>
        <end position="35"/>
    </location>
</feature>
<organism evidence="3 4">
    <name type="scientific">Knipowitschia caucasica</name>
    <name type="common">Caucasian dwarf goby</name>
    <name type="synonym">Pomatoschistus caucasicus</name>
    <dbReference type="NCBI Taxonomy" id="637954"/>
    <lineage>
        <taxon>Eukaryota</taxon>
        <taxon>Metazoa</taxon>
        <taxon>Chordata</taxon>
        <taxon>Craniata</taxon>
        <taxon>Vertebrata</taxon>
        <taxon>Euteleostomi</taxon>
        <taxon>Actinopterygii</taxon>
        <taxon>Neopterygii</taxon>
        <taxon>Teleostei</taxon>
        <taxon>Neoteleostei</taxon>
        <taxon>Acanthomorphata</taxon>
        <taxon>Gobiaria</taxon>
        <taxon>Gobiiformes</taxon>
        <taxon>Gobioidei</taxon>
        <taxon>Gobiidae</taxon>
        <taxon>Gobiinae</taxon>
        <taxon>Knipowitschia</taxon>
    </lineage>
</organism>
<keyword evidence="2" id="KW-0732">Signal</keyword>
<evidence type="ECO:0000313" key="3">
    <source>
        <dbReference type="EMBL" id="CAL1607004.1"/>
    </source>
</evidence>
<dbReference type="GO" id="GO:0090090">
    <property type="term" value="P:negative regulation of canonical Wnt signaling pathway"/>
    <property type="evidence" value="ECO:0007669"/>
    <property type="project" value="InterPro"/>
</dbReference>
<protein>
    <submittedName>
        <fullName evidence="3">Uncharacterized protein</fullName>
    </submittedName>
</protein>
<dbReference type="GO" id="GO:0035869">
    <property type="term" value="C:ciliary transition zone"/>
    <property type="evidence" value="ECO:0007669"/>
    <property type="project" value="TreeGrafter"/>
</dbReference>
<dbReference type="AlphaFoldDB" id="A0AAV2M122"/>
<gene>
    <name evidence="3" type="ORF">KC01_LOCUS34091</name>
</gene>
<dbReference type="GO" id="GO:0097730">
    <property type="term" value="C:non-motile cilium"/>
    <property type="evidence" value="ECO:0007669"/>
    <property type="project" value="InterPro"/>
</dbReference>
<dbReference type="Proteomes" id="UP001497482">
    <property type="component" value="Chromosome 5"/>
</dbReference>
<evidence type="ECO:0000256" key="1">
    <source>
        <dbReference type="SAM" id="MobiDB-lite"/>
    </source>
</evidence>
<evidence type="ECO:0000256" key="2">
    <source>
        <dbReference type="SAM" id="SignalP"/>
    </source>
</evidence>